<evidence type="ECO:0000256" key="9">
    <source>
        <dbReference type="SAM" id="MobiDB-lite"/>
    </source>
</evidence>
<evidence type="ECO:0000256" key="7">
    <source>
        <dbReference type="ARBA" id="ARBA00023065"/>
    </source>
</evidence>
<reference evidence="11" key="1">
    <citation type="submission" date="2017-08" db="EMBL/GenBank/DDBJ databases">
        <authorList>
            <person name="Imhoff J.F."/>
            <person name="Rahn T."/>
            <person name="Kuenzel S."/>
            <person name="Neulinger S.C."/>
        </authorList>
    </citation>
    <scope>NUCLEOTIDE SEQUENCE</scope>
    <source>
        <strain evidence="11">DSM 11080</strain>
    </source>
</reference>
<keyword evidence="4" id="KW-0547">Nucleotide-binding</keyword>
<proteinExistence type="predicted"/>
<dbReference type="AlphaFoldDB" id="A0AAJ0XAG4"/>
<reference evidence="11" key="2">
    <citation type="journal article" date="2020" name="Microorganisms">
        <title>Osmotic Adaptation and Compatible Solute Biosynthesis of Phototrophic Bacteria as Revealed from Genome Analyses.</title>
        <authorList>
            <person name="Imhoff J.F."/>
            <person name="Rahn T."/>
            <person name="Kunzel S."/>
            <person name="Keller A."/>
            <person name="Neulinger S.C."/>
        </authorList>
    </citation>
    <scope>NUCLEOTIDE SEQUENCE</scope>
    <source>
        <strain evidence="11">DSM 11080</strain>
    </source>
</reference>
<dbReference type="Pfam" id="PF00005">
    <property type="entry name" value="ABC_tran"/>
    <property type="match status" value="1"/>
</dbReference>
<evidence type="ECO:0000256" key="1">
    <source>
        <dbReference type="ARBA" id="ARBA00022448"/>
    </source>
</evidence>
<feature type="domain" description="ABC transporter" evidence="10">
    <location>
        <begin position="38"/>
        <end position="270"/>
    </location>
</feature>
<feature type="region of interest" description="Disordered" evidence="9">
    <location>
        <begin position="1"/>
        <end position="31"/>
    </location>
</feature>
<keyword evidence="8" id="KW-0472">Membrane</keyword>
<dbReference type="Gene3D" id="3.40.50.300">
    <property type="entry name" value="P-loop containing nucleotide triphosphate hydrolases"/>
    <property type="match status" value="1"/>
</dbReference>
<dbReference type="EMBL" id="NRSJ01000021">
    <property type="protein sequence ID" value="MBK1705303.1"/>
    <property type="molecule type" value="Genomic_DNA"/>
</dbReference>
<dbReference type="InterPro" id="IPR008995">
    <property type="entry name" value="Mo/tungstate-bd_C_term_dom"/>
</dbReference>
<dbReference type="PANTHER" id="PTHR42781">
    <property type="entry name" value="SPERMIDINE/PUTRESCINE IMPORT ATP-BINDING PROTEIN POTA"/>
    <property type="match status" value="1"/>
</dbReference>
<dbReference type="PROSITE" id="PS00211">
    <property type="entry name" value="ABC_TRANSPORTER_1"/>
    <property type="match status" value="1"/>
</dbReference>
<gene>
    <name evidence="11" type="ORF">CKO40_12295</name>
</gene>
<organism evidence="11 12">
    <name type="scientific">Halochromatium glycolicum</name>
    <dbReference type="NCBI Taxonomy" id="85075"/>
    <lineage>
        <taxon>Bacteria</taxon>
        <taxon>Pseudomonadati</taxon>
        <taxon>Pseudomonadota</taxon>
        <taxon>Gammaproteobacteria</taxon>
        <taxon>Chromatiales</taxon>
        <taxon>Chromatiaceae</taxon>
        <taxon>Halochromatium</taxon>
    </lineage>
</organism>
<accession>A0AAJ0XAG4</accession>
<dbReference type="PROSITE" id="PS50893">
    <property type="entry name" value="ABC_TRANSPORTER_2"/>
    <property type="match status" value="1"/>
</dbReference>
<dbReference type="SMART" id="SM00382">
    <property type="entry name" value="AAA"/>
    <property type="match status" value="1"/>
</dbReference>
<keyword evidence="1" id="KW-0813">Transport</keyword>
<evidence type="ECO:0000313" key="12">
    <source>
        <dbReference type="Proteomes" id="UP001296776"/>
    </source>
</evidence>
<dbReference type="PANTHER" id="PTHR42781:SF4">
    <property type="entry name" value="SPERMIDINE_PUTRESCINE IMPORT ATP-BINDING PROTEIN POTA"/>
    <property type="match status" value="1"/>
</dbReference>
<evidence type="ECO:0000256" key="3">
    <source>
        <dbReference type="ARBA" id="ARBA00022496"/>
    </source>
</evidence>
<dbReference type="GO" id="GO:0016887">
    <property type="term" value="F:ATP hydrolysis activity"/>
    <property type="evidence" value="ECO:0007669"/>
    <property type="project" value="InterPro"/>
</dbReference>
<sequence>MEANLDPSVKGLNDHGDAPPQGLSGSQPLSQDHPAVRLAVRDVDVAYGEQPVVRDVRFELERGTIGCLLGPSGCGKTTLLRAIAGFEPVSRGQILIRGQRVSRAGWTLAPEQRQVGMVFQDFALFPHLTVARNVGFGLRALSRRERQRRIDELLELVGLSQAARRYPHELSGGMQQRVALARAMAPQPDILLLDEPFSSMDAELREQLAREVRAVLKREDVTAVLVTHDQLEAFAMADRIGVMNAGSVHQWDTGFGLYHQPADRFVADFIGQGALLPAHVLNATQVRTELGRISGAQPHGLEPGSAAEVLIRPDDLVYDESSPRQASIVERAFRGAEFLYTLQLESGAEVLCLVPSHHRHAVGETIGIRLEADHLVAFACPDSAAHRGHREGTAL</sequence>
<dbReference type="GO" id="GO:0015697">
    <property type="term" value="P:quaternary ammonium group transport"/>
    <property type="evidence" value="ECO:0007669"/>
    <property type="project" value="UniProtKB-ARBA"/>
</dbReference>
<dbReference type="GO" id="GO:0043190">
    <property type="term" value="C:ATP-binding cassette (ABC) transporter complex"/>
    <property type="evidence" value="ECO:0007669"/>
    <property type="project" value="InterPro"/>
</dbReference>
<name>A0AAJ0XAG4_9GAMM</name>
<dbReference type="GO" id="GO:0005524">
    <property type="term" value="F:ATP binding"/>
    <property type="evidence" value="ECO:0007669"/>
    <property type="project" value="UniProtKB-KW"/>
</dbReference>
<dbReference type="Gene3D" id="2.40.50.100">
    <property type="match status" value="1"/>
</dbReference>
<dbReference type="InterPro" id="IPR013611">
    <property type="entry name" value="Transp-assoc_OB_typ2"/>
</dbReference>
<keyword evidence="12" id="KW-1185">Reference proteome</keyword>
<dbReference type="InterPro" id="IPR050093">
    <property type="entry name" value="ABC_SmlMolc_Importer"/>
</dbReference>
<keyword evidence="2" id="KW-1003">Cell membrane</keyword>
<evidence type="ECO:0000256" key="2">
    <source>
        <dbReference type="ARBA" id="ARBA00022475"/>
    </source>
</evidence>
<dbReference type="InterPro" id="IPR017871">
    <property type="entry name" value="ABC_transporter-like_CS"/>
</dbReference>
<dbReference type="InterPro" id="IPR027417">
    <property type="entry name" value="P-loop_NTPase"/>
</dbReference>
<dbReference type="RefSeq" id="WP_200346521.1">
    <property type="nucleotide sequence ID" value="NZ_NRSJ01000021.1"/>
</dbReference>
<comment type="caution">
    <text evidence="11">The sequence shown here is derived from an EMBL/GenBank/DDBJ whole genome shotgun (WGS) entry which is preliminary data.</text>
</comment>
<evidence type="ECO:0000313" key="11">
    <source>
        <dbReference type="EMBL" id="MBK1705303.1"/>
    </source>
</evidence>
<keyword evidence="6" id="KW-0408">Iron</keyword>
<dbReference type="InterPro" id="IPR003593">
    <property type="entry name" value="AAA+_ATPase"/>
</dbReference>
<evidence type="ECO:0000256" key="5">
    <source>
        <dbReference type="ARBA" id="ARBA00022840"/>
    </source>
</evidence>
<evidence type="ECO:0000256" key="4">
    <source>
        <dbReference type="ARBA" id="ARBA00022741"/>
    </source>
</evidence>
<keyword evidence="7" id="KW-0406">Ion transport</keyword>
<dbReference type="Pfam" id="PF08402">
    <property type="entry name" value="TOBE_2"/>
    <property type="match status" value="1"/>
</dbReference>
<evidence type="ECO:0000256" key="8">
    <source>
        <dbReference type="ARBA" id="ARBA00023136"/>
    </source>
</evidence>
<dbReference type="SUPFAM" id="SSF50331">
    <property type="entry name" value="MOP-like"/>
    <property type="match status" value="1"/>
</dbReference>
<keyword evidence="3" id="KW-0410">Iron transport</keyword>
<evidence type="ECO:0000256" key="6">
    <source>
        <dbReference type="ARBA" id="ARBA00023004"/>
    </source>
</evidence>
<dbReference type="GO" id="GO:0015408">
    <property type="term" value="F:ABC-type ferric iron transporter activity"/>
    <property type="evidence" value="ECO:0007669"/>
    <property type="project" value="InterPro"/>
</dbReference>
<dbReference type="SUPFAM" id="SSF52540">
    <property type="entry name" value="P-loop containing nucleoside triphosphate hydrolases"/>
    <property type="match status" value="1"/>
</dbReference>
<dbReference type="InterPro" id="IPR015853">
    <property type="entry name" value="ABC_transpr_FbpC"/>
</dbReference>
<dbReference type="FunFam" id="3.40.50.300:FF:000425">
    <property type="entry name" value="Probable ABC transporter, ATP-binding subunit"/>
    <property type="match status" value="1"/>
</dbReference>
<protein>
    <submittedName>
        <fullName evidence="11">ABC transporter ATP-binding protein</fullName>
    </submittedName>
</protein>
<evidence type="ECO:0000259" key="10">
    <source>
        <dbReference type="PROSITE" id="PS50893"/>
    </source>
</evidence>
<dbReference type="Proteomes" id="UP001296776">
    <property type="component" value="Unassembled WGS sequence"/>
</dbReference>
<keyword evidence="5 11" id="KW-0067">ATP-binding</keyword>
<dbReference type="CDD" id="cd03259">
    <property type="entry name" value="ABC_Carb_Solutes_like"/>
    <property type="match status" value="1"/>
</dbReference>
<dbReference type="InterPro" id="IPR003439">
    <property type="entry name" value="ABC_transporter-like_ATP-bd"/>
</dbReference>